<accession>A0ABN0XDM0</accession>
<sequence>MNNLNQVFDELTALLEQNGVASDAAEIQGILTGMLAGGMATDSKEWMAALADFTNQGEPLPGEVKTAIQALYDTTCQQLQAADFLLNLCLPDDAAPINDRGQGLVNWVQGFMLGFGLHQADLSRCSDDAKEALEDFAEIARMDEEMPDNEDSEQALFEVMEYVRMSAMLCFNEMGNATVQANKSNKTLH</sequence>
<dbReference type="InterPro" id="IPR011978">
    <property type="entry name" value="YgfB-like"/>
</dbReference>
<dbReference type="RefSeq" id="WP_343845665.1">
    <property type="nucleotide sequence ID" value="NZ_BAAAEI010000015.1"/>
</dbReference>
<evidence type="ECO:0000313" key="3">
    <source>
        <dbReference type="Proteomes" id="UP001501757"/>
    </source>
</evidence>
<organism evidence="2 3">
    <name type="scientific">Bowmanella denitrificans</name>
    <dbReference type="NCBI Taxonomy" id="366582"/>
    <lineage>
        <taxon>Bacteria</taxon>
        <taxon>Pseudomonadati</taxon>
        <taxon>Pseudomonadota</taxon>
        <taxon>Gammaproteobacteria</taxon>
        <taxon>Alteromonadales</taxon>
        <taxon>Alteromonadaceae</taxon>
        <taxon>Bowmanella</taxon>
    </lineage>
</organism>
<proteinExistence type="inferred from homology"/>
<dbReference type="SUPFAM" id="SSF101327">
    <property type="entry name" value="YgfB-like"/>
    <property type="match status" value="1"/>
</dbReference>
<dbReference type="InterPro" id="IPR036255">
    <property type="entry name" value="YgfB-like_sf"/>
</dbReference>
<keyword evidence="3" id="KW-1185">Reference proteome</keyword>
<dbReference type="Pfam" id="PF03695">
    <property type="entry name" value="UPF0149"/>
    <property type="match status" value="1"/>
</dbReference>
<gene>
    <name evidence="2" type="ORF">GCM10009092_27460</name>
</gene>
<dbReference type="PANTHER" id="PTHR37528">
    <property type="entry name" value="UPF0149 PROTEIN YGFB"/>
    <property type="match status" value="1"/>
</dbReference>
<name>A0ABN0XDM0_9ALTE</name>
<dbReference type="NCBIfam" id="TIGR02292">
    <property type="entry name" value="ygfB_yecA"/>
    <property type="match status" value="1"/>
</dbReference>
<evidence type="ECO:0000256" key="1">
    <source>
        <dbReference type="ARBA" id="ARBA00038308"/>
    </source>
</evidence>
<dbReference type="PANTHER" id="PTHR37528:SF1">
    <property type="entry name" value="UPF0149 PROTEIN YGFB"/>
    <property type="match status" value="1"/>
</dbReference>
<dbReference type="EMBL" id="BAAAEI010000015">
    <property type="protein sequence ID" value="GAA0361618.1"/>
    <property type="molecule type" value="Genomic_DNA"/>
</dbReference>
<comment type="similarity">
    <text evidence="1">Belongs to the UPF0149 family.</text>
</comment>
<comment type="caution">
    <text evidence="2">The sequence shown here is derived from an EMBL/GenBank/DDBJ whole genome shotgun (WGS) entry which is preliminary data.</text>
</comment>
<protein>
    <submittedName>
        <fullName evidence="2">YecA family protein</fullName>
    </submittedName>
</protein>
<dbReference type="Proteomes" id="UP001501757">
    <property type="component" value="Unassembled WGS sequence"/>
</dbReference>
<dbReference type="Gene3D" id="1.20.120.740">
    <property type="entry name" value="YgfB uncharacterised protein family UPF0149, PF03695"/>
    <property type="match status" value="1"/>
</dbReference>
<reference evidence="2 3" key="1">
    <citation type="journal article" date="2019" name="Int. J. Syst. Evol. Microbiol.">
        <title>The Global Catalogue of Microorganisms (GCM) 10K type strain sequencing project: providing services to taxonomists for standard genome sequencing and annotation.</title>
        <authorList>
            <consortium name="The Broad Institute Genomics Platform"/>
            <consortium name="The Broad Institute Genome Sequencing Center for Infectious Disease"/>
            <person name="Wu L."/>
            <person name="Ma J."/>
        </authorList>
    </citation>
    <scope>NUCLEOTIDE SEQUENCE [LARGE SCALE GENOMIC DNA]</scope>
    <source>
        <strain evidence="2 3">JCM 13378</strain>
    </source>
</reference>
<evidence type="ECO:0000313" key="2">
    <source>
        <dbReference type="EMBL" id="GAA0361618.1"/>
    </source>
</evidence>